<comment type="caution">
    <text evidence="4">The sequence shown here is derived from an EMBL/GenBank/DDBJ whole genome shotgun (WGS) entry which is preliminary data.</text>
</comment>
<dbReference type="EMBL" id="JAXLQG010000009">
    <property type="protein sequence ID" value="KAK5535863.1"/>
    <property type="molecule type" value="Genomic_DNA"/>
</dbReference>
<dbReference type="Gene3D" id="2.60.40.10">
    <property type="entry name" value="Immunoglobulins"/>
    <property type="match status" value="1"/>
</dbReference>
<feature type="domain" description="Glyoxal oxidase N-terminal" evidence="2">
    <location>
        <begin position="1"/>
        <end position="215"/>
    </location>
</feature>
<gene>
    <name evidence="4" type="ORF">LTR25_005765</name>
</gene>
<dbReference type="Gene3D" id="2.130.10.80">
    <property type="entry name" value="Galactose oxidase/kelch, beta-propeller"/>
    <property type="match status" value="1"/>
</dbReference>
<evidence type="ECO:0000313" key="4">
    <source>
        <dbReference type="EMBL" id="KAK5535863.1"/>
    </source>
</evidence>
<keyword evidence="5" id="KW-1185">Reference proteome</keyword>
<protein>
    <recommendedName>
        <fullName evidence="6">Galactose oxidase-like Early set domain-containing protein</fullName>
    </recommendedName>
</protein>
<evidence type="ECO:0000313" key="5">
    <source>
        <dbReference type="Proteomes" id="UP001345827"/>
    </source>
</evidence>
<dbReference type="Pfam" id="PF07250">
    <property type="entry name" value="Glyoxal_oxid_N"/>
    <property type="match status" value="1"/>
</dbReference>
<evidence type="ECO:0000256" key="1">
    <source>
        <dbReference type="ARBA" id="ARBA00022729"/>
    </source>
</evidence>
<dbReference type="AlphaFoldDB" id="A0AAV9Q9L6"/>
<dbReference type="PANTHER" id="PTHR32208">
    <property type="entry name" value="SECRETED PROTEIN-RELATED"/>
    <property type="match status" value="1"/>
</dbReference>
<reference evidence="4 5" key="1">
    <citation type="submission" date="2023-06" db="EMBL/GenBank/DDBJ databases">
        <title>Black Yeasts Isolated from many extreme environments.</title>
        <authorList>
            <person name="Coleine C."/>
            <person name="Stajich J.E."/>
            <person name="Selbmann L."/>
        </authorList>
    </citation>
    <scope>NUCLEOTIDE SEQUENCE [LARGE SCALE GENOMIC DNA]</scope>
    <source>
        <strain evidence="4 5">CCFEE 5887</strain>
    </source>
</reference>
<evidence type="ECO:0008006" key="6">
    <source>
        <dbReference type="Google" id="ProtNLM"/>
    </source>
</evidence>
<dbReference type="SUPFAM" id="SSF50965">
    <property type="entry name" value="Galactose oxidase, central domain"/>
    <property type="match status" value="1"/>
</dbReference>
<keyword evidence="1" id="KW-0732">Signal</keyword>
<evidence type="ECO:0000259" key="3">
    <source>
        <dbReference type="Pfam" id="PF09118"/>
    </source>
</evidence>
<sequence>MYPFLHLLPDGSLFIFADRASEVFNVSGNTTVKAMPEMPGLHRTYPNTGGSVMLPLHKGNNYEPEIMICGGGQTQAIDSLCDATCGRVRPTCADPEWQMTSMSEPRGMVEGVLLLDGTVLWLNGCQKGAQGFGLASEPALEALIYNPAKCRWSVSGRTKIARLYHSVALLLLDGTVLIAGSNPNEMPVTMDHVDVKNPHKAFPTDFRVEIYTPPYLRGDKASQRPTHVKLSNQTLFTVEFNVTNVLKTLDIILFTNGFVTHSVHMGQVLVYLENKGWETLSNGRKRTRVGMPGIKIAPGPYVVYVVANGVPSVGQFVTLQL</sequence>
<dbReference type="InterPro" id="IPR014756">
    <property type="entry name" value="Ig_E-set"/>
</dbReference>
<dbReference type="PANTHER" id="PTHR32208:SF21">
    <property type="entry name" value="LOW QUALITY PROTEIN: ALDEHYDE OXIDASE GLOX-LIKE"/>
    <property type="match status" value="1"/>
</dbReference>
<dbReference type="InterPro" id="IPR009880">
    <property type="entry name" value="Glyoxal_oxidase_N"/>
</dbReference>
<organism evidence="4 5">
    <name type="scientific">Vermiconidia calcicola</name>
    <dbReference type="NCBI Taxonomy" id="1690605"/>
    <lineage>
        <taxon>Eukaryota</taxon>
        <taxon>Fungi</taxon>
        <taxon>Dikarya</taxon>
        <taxon>Ascomycota</taxon>
        <taxon>Pezizomycotina</taxon>
        <taxon>Dothideomycetes</taxon>
        <taxon>Dothideomycetidae</taxon>
        <taxon>Mycosphaerellales</taxon>
        <taxon>Extremaceae</taxon>
        <taxon>Vermiconidia</taxon>
    </lineage>
</organism>
<dbReference type="Pfam" id="PF09118">
    <property type="entry name" value="GO-like_E_set"/>
    <property type="match status" value="1"/>
</dbReference>
<name>A0AAV9Q9L6_9PEZI</name>
<dbReference type="Proteomes" id="UP001345827">
    <property type="component" value="Unassembled WGS sequence"/>
</dbReference>
<dbReference type="InterPro" id="IPR013783">
    <property type="entry name" value="Ig-like_fold"/>
</dbReference>
<dbReference type="InterPro" id="IPR015202">
    <property type="entry name" value="GO-like_E_set"/>
</dbReference>
<proteinExistence type="predicted"/>
<evidence type="ECO:0000259" key="2">
    <source>
        <dbReference type="Pfam" id="PF07250"/>
    </source>
</evidence>
<dbReference type="InterPro" id="IPR037293">
    <property type="entry name" value="Gal_Oxidase_central_sf"/>
</dbReference>
<feature type="domain" description="Galactose oxidase-like Early set" evidence="3">
    <location>
        <begin position="230"/>
        <end position="318"/>
    </location>
</feature>
<dbReference type="SUPFAM" id="SSF81296">
    <property type="entry name" value="E set domains"/>
    <property type="match status" value="1"/>
</dbReference>
<accession>A0AAV9Q9L6</accession>
<dbReference type="InterPro" id="IPR011043">
    <property type="entry name" value="Gal_Oxase/kelch_b-propeller"/>
</dbReference>